<dbReference type="SUPFAM" id="SSF46785">
    <property type="entry name" value="Winged helix' DNA-binding domain"/>
    <property type="match status" value="1"/>
</dbReference>
<reference evidence="6" key="1">
    <citation type="submission" date="2021-04" db="EMBL/GenBank/DDBJ databases">
        <title>Phylogenetic analysis of Acidobacteriaceae.</title>
        <authorList>
            <person name="Qiu L."/>
            <person name="Zhang Q."/>
        </authorList>
    </citation>
    <scope>NUCLEOTIDE SEQUENCE</scope>
    <source>
        <strain evidence="6">DSM 25168</strain>
    </source>
</reference>
<dbReference type="InterPro" id="IPR002577">
    <property type="entry name" value="HTH_HxlR"/>
</dbReference>
<evidence type="ECO:0000259" key="5">
    <source>
        <dbReference type="PROSITE" id="PS51118"/>
    </source>
</evidence>
<dbReference type="KEGG" id="orp:MOP44_14670"/>
<proteinExistence type="predicted"/>
<evidence type="ECO:0000256" key="3">
    <source>
        <dbReference type="ARBA" id="ARBA00023163"/>
    </source>
</evidence>
<dbReference type="Proteomes" id="UP001059380">
    <property type="component" value="Chromosome"/>
</dbReference>
<dbReference type="RefSeq" id="WP_260790748.1">
    <property type="nucleotide sequence ID" value="NZ_CP093313.1"/>
</dbReference>
<evidence type="ECO:0000313" key="7">
    <source>
        <dbReference type="Proteomes" id="UP001059380"/>
    </source>
</evidence>
<keyword evidence="2" id="KW-0238">DNA-binding</keyword>
<feature type="compositionally biased region" description="Basic and acidic residues" evidence="4">
    <location>
        <begin position="9"/>
        <end position="22"/>
    </location>
</feature>
<evidence type="ECO:0000256" key="4">
    <source>
        <dbReference type="SAM" id="MobiDB-lite"/>
    </source>
</evidence>
<evidence type="ECO:0000313" key="6">
    <source>
        <dbReference type="EMBL" id="UWZ81827.1"/>
    </source>
</evidence>
<dbReference type="PANTHER" id="PTHR33204">
    <property type="entry name" value="TRANSCRIPTIONAL REGULATOR, MARR FAMILY"/>
    <property type="match status" value="1"/>
</dbReference>
<sequence length="162" mass="18178">MQRTSTSRASEDLLREDDRDSSGRLLAGAQPATVFAIDQARRQTYPFSACEELAAKFAITLVEGKWRAPILRHLQSGPIHFGELKRRLSPVSKKVLNQHLRQMTKDGLITRTDFAGKVPRVEYSLANPIGYSVLELLKAIAEWGDRHYPQMKDDETGVASRG</sequence>
<organism evidence="6 7">
    <name type="scientific">Occallatibacter riparius</name>
    <dbReference type="NCBI Taxonomy" id="1002689"/>
    <lineage>
        <taxon>Bacteria</taxon>
        <taxon>Pseudomonadati</taxon>
        <taxon>Acidobacteriota</taxon>
        <taxon>Terriglobia</taxon>
        <taxon>Terriglobales</taxon>
        <taxon>Acidobacteriaceae</taxon>
        <taxon>Occallatibacter</taxon>
    </lineage>
</organism>
<keyword evidence="7" id="KW-1185">Reference proteome</keyword>
<dbReference type="Pfam" id="PF01638">
    <property type="entry name" value="HxlR"/>
    <property type="match status" value="1"/>
</dbReference>
<name>A0A9J7BHD7_9BACT</name>
<dbReference type="GO" id="GO:0003677">
    <property type="term" value="F:DNA binding"/>
    <property type="evidence" value="ECO:0007669"/>
    <property type="project" value="UniProtKB-KW"/>
</dbReference>
<keyword evidence="3" id="KW-0804">Transcription</keyword>
<gene>
    <name evidence="6" type="ORF">MOP44_14670</name>
</gene>
<evidence type="ECO:0000256" key="2">
    <source>
        <dbReference type="ARBA" id="ARBA00023125"/>
    </source>
</evidence>
<dbReference type="InterPro" id="IPR011991">
    <property type="entry name" value="ArsR-like_HTH"/>
</dbReference>
<dbReference type="PROSITE" id="PS51118">
    <property type="entry name" value="HTH_HXLR"/>
    <property type="match status" value="1"/>
</dbReference>
<keyword evidence="1" id="KW-0805">Transcription regulation</keyword>
<evidence type="ECO:0000256" key="1">
    <source>
        <dbReference type="ARBA" id="ARBA00023015"/>
    </source>
</evidence>
<dbReference type="Gene3D" id="1.10.10.10">
    <property type="entry name" value="Winged helix-like DNA-binding domain superfamily/Winged helix DNA-binding domain"/>
    <property type="match status" value="1"/>
</dbReference>
<dbReference type="InterPro" id="IPR036388">
    <property type="entry name" value="WH-like_DNA-bd_sf"/>
</dbReference>
<protein>
    <submittedName>
        <fullName evidence="6">Helix-turn-helix transcriptional regulator</fullName>
    </submittedName>
</protein>
<dbReference type="CDD" id="cd00090">
    <property type="entry name" value="HTH_ARSR"/>
    <property type="match status" value="1"/>
</dbReference>
<feature type="domain" description="HTH hxlR-type" evidence="5">
    <location>
        <begin position="50"/>
        <end position="152"/>
    </location>
</feature>
<dbReference type="AlphaFoldDB" id="A0A9J7BHD7"/>
<dbReference type="InterPro" id="IPR036390">
    <property type="entry name" value="WH_DNA-bd_sf"/>
</dbReference>
<dbReference type="EMBL" id="CP093313">
    <property type="protein sequence ID" value="UWZ81827.1"/>
    <property type="molecule type" value="Genomic_DNA"/>
</dbReference>
<accession>A0A9J7BHD7</accession>
<dbReference type="GO" id="GO:0006355">
    <property type="term" value="P:regulation of DNA-templated transcription"/>
    <property type="evidence" value="ECO:0007669"/>
    <property type="project" value="UniProtKB-ARBA"/>
</dbReference>
<feature type="region of interest" description="Disordered" evidence="4">
    <location>
        <begin position="1"/>
        <end position="23"/>
    </location>
</feature>